<protein>
    <submittedName>
        <fullName evidence="1">Uncharacterized protein</fullName>
    </submittedName>
</protein>
<reference evidence="1" key="1">
    <citation type="submission" date="2020-04" db="EMBL/GenBank/DDBJ databases">
        <authorList>
            <person name="Chiriac C."/>
            <person name="Salcher M."/>
            <person name="Ghai R."/>
            <person name="Kavagutti S V."/>
        </authorList>
    </citation>
    <scope>NUCLEOTIDE SEQUENCE</scope>
</reference>
<organism evidence="1">
    <name type="scientific">uncultured Caudovirales phage</name>
    <dbReference type="NCBI Taxonomy" id="2100421"/>
    <lineage>
        <taxon>Viruses</taxon>
        <taxon>Duplodnaviria</taxon>
        <taxon>Heunggongvirae</taxon>
        <taxon>Uroviricota</taxon>
        <taxon>Caudoviricetes</taxon>
        <taxon>Peduoviridae</taxon>
        <taxon>Maltschvirus</taxon>
        <taxon>Maltschvirus maltsch</taxon>
    </lineage>
</organism>
<proteinExistence type="predicted"/>
<dbReference type="EMBL" id="LR796319">
    <property type="protein sequence ID" value="CAB4136484.1"/>
    <property type="molecule type" value="Genomic_DNA"/>
</dbReference>
<name>A0A6J5LPH6_9CAUD</name>
<sequence>MEKFELFWAAWPKSFRKGGKSACLVKWKKFYCETCADQIIKHIEWMKTTDAWRKDDGAFIPAPLVYLNQQRWDGAEIPEGFGIKVEAQIDPALAKIEADNKKAVPMPEHIRQAMAQLRNKS</sequence>
<gene>
    <name evidence="1" type="ORF">UFOVP308_5</name>
</gene>
<evidence type="ECO:0000313" key="1">
    <source>
        <dbReference type="EMBL" id="CAB4136484.1"/>
    </source>
</evidence>
<accession>A0A6J5LPH6</accession>